<gene>
    <name evidence="3" type="ORF">EHW67_19740</name>
</gene>
<dbReference type="PANTHER" id="PTHR46268:SF6">
    <property type="entry name" value="UNIVERSAL STRESS PROTEIN UP12"/>
    <property type="match status" value="1"/>
</dbReference>
<dbReference type="SUPFAM" id="SSF52402">
    <property type="entry name" value="Adenine nucleotide alpha hydrolases-like"/>
    <property type="match status" value="2"/>
</dbReference>
<feature type="domain" description="UspA" evidence="2">
    <location>
        <begin position="195"/>
        <end position="277"/>
    </location>
</feature>
<protein>
    <submittedName>
        <fullName evidence="3">Universal stress protein</fullName>
    </submittedName>
</protein>
<comment type="similarity">
    <text evidence="1">Belongs to the universal stress protein A family.</text>
</comment>
<dbReference type="OrthoDB" id="9788959at2"/>
<dbReference type="PANTHER" id="PTHR46268">
    <property type="entry name" value="STRESS RESPONSE PROTEIN NHAX"/>
    <property type="match status" value="1"/>
</dbReference>
<reference evidence="3 4" key="1">
    <citation type="submission" date="2018-11" db="EMBL/GenBank/DDBJ databases">
        <title>Arenibacter aquaticus sp.nov., a marine bacterium isolated from surface seawater in the South China Sea.</title>
        <authorList>
            <person name="Guo J."/>
            <person name="Sun J."/>
        </authorList>
    </citation>
    <scope>NUCLEOTIDE SEQUENCE [LARGE SCALE GENOMIC DNA]</scope>
    <source>
        <strain evidence="3 4">GUO666</strain>
    </source>
</reference>
<dbReference type="AlphaFoldDB" id="A0A3S0ACM9"/>
<dbReference type="Pfam" id="PF00582">
    <property type="entry name" value="Usp"/>
    <property type="match status" value="2"/>
</dbReference>
<evidence type="ECO:0000256" key="1">
    <source>
        <dbReference type="ARBA" id="ARBA00008791"/>
    </source>
</evidence>
<accession>A0A3S0ACM9</accession>
<dbReference type="Gene3D" id="3.40.50.12370">
    <property type="match status" value="1"/>
</dbReference>
<feature type="domain" description="UspA" evidence="2">
    <location>
        <begin position="1"/>
        <end position="142"/>
    </location>
</feature>
<comment type="caution">
    <text evidence="3">The sequence shown here is derived from an EMBL/GenBank/DDBJ whole genome shotgun (WGS) entry which is preliminary data.</text>
</comment>
<dbReference type="InterPro" id="IPR006016">
    <property type="entry name" value="UspA"/>
</dbReference>
<evidence type="ECO:0000313" key="4">
    <source>
        <dbReference type="Proteomes" id="UP000267585"/>
    </source>
</evidence>
<dbReference type="PRINTS" id="PR01438">
    <property type="entry name" value="UNVRSLSTRESS"/>
</dbReference>
<dbReference type="InterPro" id="IPR006015">
    <property type="entry name" value="Universal_stress_UspA"/>
</dbReference>
<organism evidence="3 4">
    <name type="scientific">Arenibacter aquaticus</name>
    <dbReference type="NCBI Taxonomy" id="2489054"/>
    <lineage>
        <taxon>Bacteria</taxon>
        <taxon>Pseudomonadati</taxon>
        <taxon>Bacteroidota</taxon>
        <taxon>Flavobacteriia</taxon>
        <taxon>Flavobacteriales</taxon>
        <taxon>Flavobacteriaceae</taxon>
        <taxon>Arenibacter</taxon>
    </lineage>
</organism>
<evidence type="ECO:0000313" key="3">
    <source>
        <dbReference type="EMBL" id="RTE52411.1"/>
    </source>
</evidence>
<dbReference type="Proteomes" id="UP000267585">
    <property type="component" value="Unassembled WGS sequence"/>
</dbReference>
<name>A0A3S0ACM9_9FLAO</name>
<dbReference type="RefSeq" id="WP_126164097.1">
    <property type="nucleotide sequence ID" value="NZ_RQPJ01000021.1"/>
</dbReference>
<keyword evidence="4" id="KW-1185">Reference proteome</keyword>
<evidence type="ECO:0000259" key="2">
    <source>
        <dbReference type="Pfam" id="PF00582"/>
    </source>
</evidence>
<sequence length="278" mass="31050">MKTILIPTDFSSNSLHAIEYAVTLFKDTPCNFYVLHVEPLSASGIVGNSFALPAIRPNNSSKGNLSDYFSIITKLSNSTDHHFIALHEYGNFVDIIRQTVVEKKIDLIVMGNKGASGIKNVIIGSNTGDVITKVHCNLLVVPENAKAASPKEIAFATDYNNFFSHSILEAISKILRLCKANLKVLDVSKDKGSLNLSQKHNKNYLQDYLEELYHNSHSIHKLRNEKVKTGIEKFVSGNNIDMVIMVAKNLNFLQQLLFDSTIKKLSFHTRVPLLVLHE</sequence>
<dbReference type="CDD" id="cd00293">
    <property type="entry name" value="USP-like"/>
    <property type="match status" value="1"/>
</dbReference>
<proteinExistence type="inferred from homology"/>
<dbReference type="EMBL" id="RQPJ01000021">
    <property type="protein sequence ID" value="RTE52411.1"/>
    <property type="molecule type" value="Genomic_DNA"/>
</dbReference>